<keyword evidence="12" id="KW-1185">Reference proteome</keyword>
<gene>
    <name evidence="11" type="ORF">JQ619_18370</name>
</gene>
<dbReference type="CDD" id="cd06261">
    <property type="entry name" value="TM_PBP2"/>
    <property type="match status" value="1"/>
</dbReference>
<comment type="similarity">
    <text evidence="9">Belongs to the binding-protein-dependent transport system permease family.</text>
</comment>
<dbReference type="PANTHER" id="PTHR43386:SF1">
    <property type="entry name" value="D,D-DIPEPTIDE TRANSPORT SYSTEM PERMEASE PROTEIN DDPC-RELATED"/>
    <property type="match status" value="1"/>
</dbReference>
<keyword evidence="8 9" id="KW-0472">Membrane</keyword>
<comment type="caution">
    <text evidence="11">The sequence shown here is derived from an EMBL/GenBank/DDBJ whole genome shotgun (WGS) entry which is preliminary data.</text>
</comment>
<feature type="domain" description="ABC transmembrane type-1" evidence="10">
    <location>
        <begin position="94"/>
        <end position="283"/>
    </location>
</feature>
<evidence type="ECO:0000256" key="9">
    <source>
        <dbReference type="RuleBase" id="RU363032"/>
    </source>
</evidence>
<dbReference type="Proteomes" id="UP001314635">
    <property type="component" value="Unassembled WGS sequence"/>
</dbReference>
<keyword evidence="2 9" id="KW-0813">Transport</keyword>
<evidence type="ECO:0000256" key="1">
    <source>
        <dbReference type="ARBA" id="ARBA00004651"/>
    </source>
</evidence>
<evidence type="ECO:0000256" key="3">
    <source>
        <dbReference type="ARBA" id="ARBA00022475"/>
    </source>
</evidence>
<feature type="transmembrane region" description="Helical" evidence="9">
    <location>
        <begin position="97"/>
        <end position="123"/>
    </location>
</feature>
<dbReference type="Gene3D" id="1.10.3720.10">
    <property type="entry name" value="MetI-like"/>
    <property type="match status" value="1"/>
</dbReference>
<organism evidence="11 12">
    <name type="scientific">Bradyrhizobium denitrificans</name>
    <dbReference type="NCBI Taxonomy" id="2734912"/>
    <lineage>
        <taxon>Bacteria</taxon>
        <taxon>Pseudomonadati</taxon>
        <taxon>Pseudomonadota</taxon>
        <taxon>Alphaproteobacteria</taxon>
        <taxon>Hyphomicrobiales</taxon>
        <taxon>Nitrobacteraceae</taxon>
        <taxon>Bradyrhizobium</taxon>
    </lineage>
</organism>
<keyword evidence="3" id="KW-1003">Cell membrane</keyword>
<dbReference type="InterPro" id="IPR025966">
    <property type="entry name" value="OppC_N"/>
</dbReference>
<evidence type="ECO:0000256" key="4">
    <source>
        <dbReference type="ARBA" id="ARBA00022692"/>
    </source>
</evidence>
<evidence type="ECO:0000256" key="2">
    <source>
        <dbReference type="ARBA" id="ARBA00022448"/>
    </source>
</evidence>
<keyword evidence="6" id="KW-0653">Protein transport</keyword>
<evidence type="ECO:0000256" key="8">
    <source>
        <dbReference type="ARBA" id="ARBA00023136"/>
    </source>
</evidence>
<sequence>MADLILSGPISAPASRWRSALARGGARLWIGGVLVALLLLIALFAPVIAPHDPAEQDLMSAQLPPAFMRGGEAAFPLGTDSLGRCVLSRLMYSARTAVSVALIASLLAAIIGIALGLVAGAFGGVPDQSVSRLIDVWMAFPPVLLSIVLAAVIGAGLVSVIAAIVVVDWTRFARIIRAETQAQLARDYAAAARVLGLTRAQALRLEILPNLVPLIVTLLAVEMGIAILVEVILSFVGISVTGDTASWGGMITEGRQIVYQAPWIMALPILAVIISVIGFNLLGDGLRAALDPVQRR</sequence>
<feature type="transmembrane region" description="Helical" evidence="9">
    <location>
        <begin position="28"/>
        <end position="49"/>
    </location>
</feature>
<dbReference type="RefSeq" id="WP_172236956.1">
    <property type="nucleotide sequence ID" value="NZ_JABFDP010000013.1"/>
</dbReference>
<dbReference type="InterPro" id="IPR035906">
    <property type="entry name" value="MetI-like_sf"/>
</dbReference>
<evidence type="ECO:0000313" key="11">
    <source>
        <dbReference type="EMBL" id="MBR1137738.1"/>
    </source>
</evidence>
<evidence type="ECO:0000256" key="5">
    <source>
        <dbReference type="ARBA" id="ARBA00022856"/>
    </source>
</evidence>
<dbReference type="InterPro" id="IPR000515">
    <property type="entry name" value="MetI-like"/>
</dbReference>
<comment type="subcellular location">
    <subcellularLocation>
        <location evidence="1 9">Cell membrane</location>
        <topology evidence="1 9">Multi-pass membrane protein</topology>
    </subcellularLocation>
</comment>
<proteinExistence type="inferred from homology"/>
<keyword evidence="5" id="KW-0571">Peptide transport</keyword>
<evidence type="ECO:0000256" key="7">
    <source>
        <dbReference type="ARBA" id="ARBA00022989"/>
    </source>
</evidence>
<dbReference type="SUPFAM" id="SSF161098">
    <property type="entry name" value="MetI-like"/>
    <property type="match status" value="1"/>
</dbReference>
<feature type="transmembrane region" description="Helical" evidence="9">
    <location>
        <begin position="211"/>
        <end position="240"/>
    </location>
</feature>
<dbReference type="PANTHER" id="PTHR43386">
    <property type="entry name" value="OLIGOPEPTIDE TRANSPORT SYSTEM PERMEASE PROTEIN APPC"/>
    <property type="match status" value="1"/>
</dbReference>
<evidence type="ECO:0000259" key="10">
    <source>
        <dbReference type="PROSITE" id="PS50928"/>
    </source>
</evidence>
<evidence type="ECO:0000313" key="12">
    <source>
        <dbReference type="Proteomes" id="UP001314635"/>
    </source>
</evidence>
<dbReference type="PROSITE" id="PS50928">
    <property type="entry name" value="ABC_TM1"/>
    <property type="match status" value="1"/>
</dbReference>
<name>A0ABS5G8Z9_9BRAD</name>
<protein>
    <submittedName>
        <fullName evidence="11">ABC transporter permease</fullName>
    </submittedName>
</protein>
<evidence type="ECO:0000256" key="6">
    <source>
        <dbReference type="ARBA" id="ARBA00022927"/>
    </source>
</evidence>
<reference evidence="12" key="1">
    <citation type="journal article" date="2021" name="ISME J.">
        <title>Evolutionary origin and ecological implication of a unique nif island in free-living Bradyrhizobium lineages.</title>
        <authorList>
            <person name="Tao J."/>
        </authorList>
    </citation>
    <scope>NUCLEOTIDE SEQUENCE [LARGE SCALE GENOMIC DNA]</scope>
    <source>
        <strain evidence="12">SZCCT0094</strain>
    </source>
</reference>
<keyword evidence="7 9" id="KW-1133">Transmembrane helix</keyword>
<dbReference type="EMBL" id="JAFCLK010000016">
    <property type="protein sequence ID" value="MBR1137738.1"/>
    <property type="molecule type" value="Genomic_DNA"/>
</dbReference>
<feature type="transmembrane region" description="Helical" evidence="9">
    <location>
        <begin position="143"/>
        <end position="167"/>
    </location>
</feature>
<dbReference type="Pfam" id="PF00528">
    <property type="entry name" value="BPD_transp_1"/>
    <property type="match status" value="1"/>
</dbReference>
<keyword evidence="4 9" id="KW-0812">Transmembrane</keyword>
<accession>A0ABS5G8Z9</accession>
<feature type="transmembrane region" description="Helical" evidence="9">
    <location>
        <begin position="260"/>
        <end position="282"/>
    </location>
</feature>
<dbReference type="InterPro" id="IPR050366">
    <property type="entry name" value="BP-dependent_transpt_permease"/>
</dbReference>
<dbReference type="Pfam" id="PF12911">
    <property type="entry name" value="OppC_N"/>
    <property type="match status" value="1"/>
</dbReference>